<feature type="region of interest" description="Disordered" evidence="1">
    <location>
        <begin position="1"/>
        <end position="158"/>
    </location>
</feature>
<accession>A0AA38XEZ3</accession>
<keyword evidence="3" id="KW-1185">Reference proteome</keyword>
<name>A0AA38XEZ3_9EURO</name>
<sequence>MAPESGRDSGGDLFDMAEKGTTVPADSAEPRLIPSKPRPDQIASDLDPNALGGRDLADAADNAGDIPRTTKDTSSSDVLTGTGDTLPGTVDSKRLHNVPGGVTHDDVAKGSTRMTAHKVQGDTLAAGASDGPQTDRAPGDESLSDEQAMDKLERKEDA</sequence>
<feature type="compositionally biased region" description="Basic and acidic residues" evidence="1">
    <location>
        <begin position="1"/>
        <end position="10"/>
    </location>
</feature>
<feature type="compositionally biased region" description="Low complexity" evidence="1">
    <location>
        <begin position="49"/>
        <end position="65"/>
    </location>
</feature>
<dbReference type="EMBL" id="JAPDRK010000005">
    <property type="protein sequence ID" value="KAJ9612248.1"/>
    <property type="molecule type" value="Genomic_DNA"/>
</dbReference>
<reference evidence="2" key="1">
    <citation type="submission" date="2022-10" db="EMBL/GenBank/DDBJ databases">
        <title>Culturing micro-colonial fungi from biological soil crusts in the Mojave desert and describing Neophaeococcomyces mojavensis, and introducing the new genera and species Taxawa tesnikishii.</title>
        <authorList>
            <person name="Kurbessoian T."/>
            <person name="Stajich J.E."/>
        </authorList>
    </citation>
    <scope>NUCLEOTIDE SEQUENCE</scope>
    <source>
        <strain evidence="2">TK_41</strain>
    </source>
</reference>
<feature type="compositionally biased region" description="Polar residues" evidence="1">
    <location>
        <begin position="72"/>
        <end position="83"/>
    </location>
</feature>
<evidence type="ECO:0000256" key="1">
    <source>
        <dbReference type="SAM" id="MobiDB-lite"/>
    </source>
</evidence>
<evidence type="ECO:0000313" key="3">
    <source>
        <dbReference type="Proteomes" id="UP001172673"/>
    </source>
</evidence>
<dbReference type="Proteomes" id="UP001172673">
    <property type="component" value="Unassembled WGS sequence"/>
</dbReference>
<feature type="compositionally biased region" description="Basic and acidic residues" evidence="1">
    <location>
        <begin position="148"/>
        <end position="158"/>
    </location>
</feature>
<organism evidence="2 3">
    <name type="scientific">Cladophialophora chaetospira</name>
    <dbReference type="NCBI Taxonomy" id="386627"/>
    <lineage>
        <taxon>Eukaryota</taxon>
        <taxon>Fungi</taxon>
        <taxon>Dikarya</taxon>
        <taxon>Ascomycota</taxon>
        <taxon>Pezizomycotina</taxon>
        <taxon>Eurotiomycetes</taxon>
        <taxon>Chaetothyriomycetidae</taxon>
        <taxon>Chaetothyriales</taxon>
        <taxon>Herpotrichiellaceae</taxon>
        <taxon>Cladophialophora</taxon>
    </lineage>
</organism>
<proteinExistence type="predicted"/>
<comment type="caution">
    <text evidence="2">The sequence shown here is derived from an EMBL/GenBank/DDBJ whole genome shotgun (WGS) entry which is preliminary data.</text>
</comment>
<evidence type="ECO:0000313" key="2">
    <source>
        <dbReference type="EMBL" id="KAJ9612248.1"/>
    </source>
</evidence>
<gene>
    <name evidence="2" type="ORF">H2200_003845</name>
</gene>
<protein>
    <submittedName>
        <fullName evidence="2">Uncharacterized protein</fullName>
    </submittedName>
</protein>
<dbReference type="AlphaFoldDB" id="A0AA38XEZ3"/>